<keyword evidence="3" id="KW-0175">Coiled coil</keyword>
<name>A0AAD3HKZ3_9CHLO</name>
<proteinExistence type="predicted"/>
<evidence type="ECO:0000256" key="3">
    <source>
        <dbReference type="ARBA" id="ARBA00023054"/>
    </source>
</evidence>
<feature type="domain" description="RWP-RK" evidence="8">
    <location>
        <begin position="631"/>
        <end position="717"/>
    </location>
</feature>
<reference evidence="9 10" key="1">
    <citation type="journal article" date="2021" name="Sci. Rep.">
        <title>Genome sequencing of the multicellular alga Astrephomene provides insights into convergent evolution of germ-soma differentiation.</title>
        <authorList>
            <person name="Yamashita S."/>
            <person name="Yamamoto K."/>
            <person name="Matsuzaki R."/>
            <person name="Suzuki S."/>
            <person name="Yamaguchi H."/>
            <person name="Hirooka S."/>
            <person name="Minakuchi Y."/>
            <person name="Miyagishima S."/>
            <person name="Kawachi M."/>
            <person name="Toyoda A."/>
            <person name="Nozaki H."/>
        </authorList>
    </citation>
    <scope>NUCLEOTIDE SEQUENCE [LARGE SCALE GENOMIC DNA]</scope>
    <source>
        <strain evidence="9 10">NIES-4017</strain>
    </source>
</reference>
<keyword evidence="6" id="KW-0539">Nucleus</keyword>
<dbReference type="Pfam" id="PF02042">
    <property type="entry name" value="RWP-RK"/>
    <property type="match status" value="1"/>
</dbReference>
<evidence type="ECO:0000259" key="8">
    <source>
        <dbReference type="PROSITE" id="PS51519"/>
    </source>
</evidence>
<comment type="caution">
    <text evidence="9">The sequence shown here is derived from an EMBL/GenBank/DDBJ whole genome shotgun (WGS) entry which is preliminary data.</text>
</comment>
<feature type="compositionally biased region" description="Low complexity" evidence="7">
    <location>
        <begin position="292"/>
        <end position="305"/>
    </location>
</feature>
<evidence type="ECO:0000256" key="2">
    <source>
        <dbReference type="ARBA" id="ARBA00023015"/>
    </source>
</evidence>
<feature type="region of interest" description="Disordered" evidence="7">
    <location>
        <begin position="191"/>
        <end position="215"/>
    </location>
</feature>
<dbReference type="EMBL" id="BMAR01000007">
    <property type="protein sequence ID" value="GFR44436.1"/>
    <property type="molecule type" value="Genomic_DNA"/>
</dbReference>
<dbReference type="AlphaFoldDB" id="A0AAD3HKZ3"/>
<evidence type="ECO:0000256" key="7">
    <source>
        <dbReference type="SAM" id="MobiDB-lite"/>
    </source>
</evidence>
<evidence type="ECO:0000256" key="1">
    <source>
        <dbReference type="ARBA" id="ARBA00004049"/>
    </source>
</evidence>
<comment type="function">
    <text evidence="1">Putative transcription factor.</text>
</comment>
<keyword evidence="5" id="KW-0804">Transcription</keyword>
<evidence type="ECO:0000313" key="9">
    <source>
        <dbReference type="EMBL" id="GFR44436.1"/>
    </source>
</evidence>
<dbReference type="GO" id="GO:0003677">
    <property type="term" value="F:DNA binding"/>
    <property type="evidence" value="ECO:0007669"/>
    <property type="project" value="UniProtKB-KW"/>
</dbReference>
<feature type="region of interest" description="Disordered" evidence="7">
    <location>
        <begin position="749"/>
        <end position="770"/>
    </location>
</feature>
<dbReference type="GO" id="GO:0003700">
    <property type="term" value="F:DNA-binding transcription factor activity"/>
    <property type="evidence" value="ECO:0007669"/>
    <property type="project" value="InterPro"/>
</dbReference>
<evidence type="ECO:0000256" key="5">
    <source>
        <dbReference type="ARBA" id="ARBA00023163"/>
    </source>
</evidence>
<dbReference type="PROSITE" id="PS51519">
    <property type="entry name" value="RWP_RK"/>
    <property type="match status" value="1"/>
</dbReference>
<organism evidence="9 10">
    <name type="scientific">Astrephomene gubernaculifera</name>
    <dbReference type="NCBI Taxonomy" id="47775"/>
    <lineage>
        <taxon>Eukaryota</taxon>
        <taxon>Viridiplantae</taxon>
        <taxon>Chlorophyta</taxon>
        <taxon>core chlorophytes</taxon>
        <taxon>Chlorophyceae</taxon>
        <taxon>CS clade</taxon>
        <taxon>Chlamydomonadales</taxon>
        <taxon>Astrephomenaceae</taxon>
        <taxon>Astrephomene</taxon>
    </lineage>
</organism>
<dbReference type="PANTHER" id="PTHR46373">
    <property type="entry name" value="PROTEIN RKD4"/>
    <property type="match status" value="1"/>
</dbReference>
<evidence type="ECO:0000256" key="4">
    <source>
        <dbReference type="ARBA" id="ARBA00023125"/>
    </source>
</evidence>
<dbReference type="Proteomes" id="UP001054857">
    <property type="component" value="Unassembled WGS sequence"/>
</dbReference>
<feature type="compositionally biased region" description="Low complexity" evidence="7">
    <location>
        <begin position="317"/>
        <end position="337"/>
    </location>
</feature>
<feature type="region of interest" description="Disordered" evidence="7">
    <location>
        <begin position="276"/>
        <end position="337"/>
    </location>
</feature>
<sequence>MRTSPASGSNIAPTRSVQADTVHAFDFVDEGLPFLRDLAPIDGNWHSYQAPCNDYRARTPSALAPLTSGGLHHNPSPFARPEVFNERFGQFASSQPPTSFLERSNALVYSLAAATTIPALAAAPFSSNYGLTRPDSISGNAGSSSTVAIGSTARPLDNRAQFVAFGIARSQLRPIMAAPSTVTHLLRAERAGSGVASNPPEPSQSPWPWSSNVPPHRYPQLQQLPSTMSSGPVQQRCQQQMQRRTLGAAGVHMDQLDDLLHEQLFAEISAAPWPSFPTPNSTASHACHDSDGASSSKNPSSADSAIPDKGNIPDNIASPALFSPYSSSRSSAGRTSHPIAAINGSGILTRAVSNAPDLPATAAVAPSTTPMQLQPPLLLPYFPSTQDDSLESLSPFVSPDVDEGEAAAAAAAACNIPHGASGLSCVMSGGSGTSGSCGRAALGGNASLTVPGSSPAGAAGTAAAPYTVWPQLWCPAPPPYAPTSLPSPPLSPPPPQLLPPPFSRMSAPADFVYSGASAAAAAPAAAASEPAPAALAATAVAVRPDPGCRTLLQGAEDWLAAVADEGAPDSSSFMAEATQDGKVALAEEEEQLQEASEGDEEEEDAAMEVVGVLEQVEKAGAAAAAAAGGIRNADVNGGGGAGGKLRRGTALFEALRKAFDLPASEAARSLGVSATELKRRCRTAGIDRWPQRKLSSLRRIEAAARTEVGLAEEERQFILESVARNRKDIFLDPNAPLLPYLKSLRQAQYKQSHDRRVGGGSAHGGARHRN</sequence>
<dbReference type="InterPro" id="IPR003035">
    <property type="entry name" value="RWP-RK_dom"/>
</dbReference>
<dbReference type="InterPro" id="IPR044607">
    <property type="entry name" value="RKD-like"/>
</dbReference>
<evidence type="ECO:0000313" key="10">
    <source>
        <dbReference type="Proteomes" id="UP001054857"/>
    </source>
</evidence>
<evidence type="ECO:0000256" key="6">
    <source>
        <dbReference type="ARBA" id="ARBA00023242"/>
    </source>
</evidence>
<keyword evidence="2" id="KW-0805">Transcription regulation</keyword>
<accession>A0AAD3HKZ3</accession>
<keyword evidence="4" id="KW-0238">DNA-binding</keyword>
<protein>
    <recommendedName>
        <fullName evidence="8">RWP-RK domain-containing protein</fullName>
    </recommendedName>
</protein>
<keyword evidence="10" id="KW-1185">Reference proteome</keyword>
<feature type="compositionally biased region" description="Low complexity" evidence="7">
    <location>
        <begin position="206"/>
        <end position="215"/>
    </location>
</feature>
<gene>
    <name evidence="9" type="ORF">Agub_g5675</name>
</gene>
<dbReference type="PANTHER" id="PTHR46373:SF2">
    <property type="entry name" value="RWP-RK DOMAIN-CONTAINING PROTEIN"/>
    <property type="match status" value="1"/>
</dbReference>